<dbReference type="Proteomes" id="UP001310594">
    <property type="component" value="Unassembled WGS sequence"/>
</dbReference>
<gene>
    <name evidence="2" type="ORF">LTR97_008091</name>
</gene>
<reference evidence="2" key="1">
    <citation type="submission" date="2023-08" db="EMBL/GenBank/DDBJ databases">
        <title>Black Yeasts Isolated from many extreme environments.</title>
        <authorList>
            <person name="Coleine C."/>
            <person name="Stajich J.E."/>
            <person name="Selbmann L."/>
        </authorList>
    </citation>
    <scope>NUCLEOTIDE SEQUENCE</scope>
    <source>
        <strain evidence="2">CCFEE 5810</strain>
    </source>
</reference>
<accession>A0AAN7W5Z1</accession>
<sequence length="242" mass="25674">MAFGLTMLAIVGCLISTISAAPQPGTPTLVRRSCNSVGQQIANFEDIPQSSIPEIAGNPFETIPTPYKYLSWKGFTYGKDLKVSIIGQKLLPGINLDTPTHFAATGIIGQTAGGKPRLTAVYENSEVLDWSLESLAYACVVNLENGVTDVATACTITLTATSTLQQDPEAPECTTKLEYNPAAGLGRKNMAKTAPTDLPSCFQRIIALDFAYTAKITGKSTDPASIAMVLDTVVLTPYVCGF</sequence>
<keyword evidence="1" id="KW-0732">Signal</keyword>
<evidence type="ECO:0000313" key="3">
    <source>
        <dbReference type="Proteomes" id="UP001310594"/>
    </source>
</evidence>
<feature type="chain" id="PRO_5043028745" evidence="1">
    <location>
        <begin position="21"/>
        <end position="242"/>
    </location>
</feature>
<evidence type="ECO:0000313" key="2">
    <source>
        <dbReference type="EMBL" id="KAK5696787.1"/>
    </source>
</evidence>
<dbReference type="AlphaFoldDB" id="A0AAN7W5Z1"/>
<evidence type="ECO:0000256" key="1">
    <source>
        <dbReference type="SAM" id="SignalP"/>
    </source>
</evidence>
<feature type="signal peptide" evidence="1">
    <location>
        <begin position="1"/>
        <end position="20"/>
    </location>
</feature>
<organism evidence="2 3">
    <name type="scientific">Elasticomyces elasticus</name>
    <dbReference type="NCBI Taxonomy" id="574655"/>
    <lineage>
        <taxon>Eukaryota</taxon>
        <taxon>Fungi</taxon>
        <taxon>Dikarya</taxon>
        <taxon>Ascomycota</taxon>
        <taxon>Pezizomycotina</taxon>
        <taxon>Dothideomycetes</taxon>
        <taxon>Dothideomycetidae</taxon>
        <taxon>Mycosphaerellales</taxon>
        <taxon>Teratosphaeriaceae</taxon>
        <taxon>Elasticomyces</taxon>
    </lineage>
</organism>
<proteinExistence type="predicted"/>
<dbReference type="EMBL" id="JAVRQU010000012">
    <property type="protein sequence ID" value="KAK5696787.1"/>
    <property type="molecule type" value="Genomic_DNA"/>
</dbReference>
<protein>
    <submittedName>
        <fullName evidence="2">Uncharacterized protein</fullName>
    </submittedName>
</protein>
<name>A0AAN7W5Z1_9PEZI</name>
<comment type="caution">
    <text evidence="2">The sequence shown here is derived from an EMBL/GenBank/DDBJ whole genome shotgun (WGS) entry which is preliminary data.</text>
</comment>